<dbReference type="EMBL" id="JACVVK020000016">
    <property type="protein sequence ID" value="KAK7504279.1"/>
    <property type="molecule type" value="Genomic_DNA"/>
</dbReference>
<accession>A0ABD0LZ45</accession>
<gene>
    <name evidence="1" type="ORF">BaRGS_00004583</name>
</gene>
<reference evidence="1 2" key="1">
    <citation type="journal article" date="2023" name="Sci. Data">
        <title>Genome assembly of the Korean intertidal mud-creeper Batillaria attramentaria.</title>
        <authorList>
            <person name="Patra A.K."/>
            <person name="Ho P.T."/>
            <person name="Jun S."/>
            <person name="Lee S.J."/>
            <person name="Kim Y."/>
            <person name="Won Y.J."/>
        </authorList>
    </citation>
    <scope>NUCLEOTIDE SEQUENCE [LARGE SCALE GENOMIC DNA]</scope>
    <source>
        <strain evidence="1">Wonlab-2016</strain>
    </source>
</reference>
<sequence>PPLTSRACVRNRNHITTDNRKSENFITNTASELPNRLVYPTCPAAFTEAGKRTAQEQFDTLARPRNFSMKFYALTPSCRLKQGPGMGLSRFEGHCGFIELLSPRSGRGHKSDLSVRMYTAVS</sequence>
<proteinExistence type="predicted"/>
<protein>
    <submittedName>
        <fullName evidence="1">Uncharacterized protein</fullName>
    </submittedName>
</protein>
<dbReference type="AlphaFoldDB" id="A0ABD0LZ45"/>
<dbReference type="Proteomes" id="UP001519460">
    <property type="component" value="Unassembled WGS sequence"/>
</dbReference>
<comment type="caution">
    <text evidence="1">The sequence shown here is derived from an EMBL/GenBank/DDBJ whole genome shotgun (WGS) entry which is preliminary data.</text>
</comment>
<organism evidence="1 2">
    <name type="scientific">Batillaria attramentaria</name>
    <dbReference type="NCBI Taxonomy" id="370345"/>
    <lineage>
        <taxon>Eukaryota</taxon>
        <taxon>Metazoa</taxon>
        <taxon>Spiralia</taxon>
        <taxon>Lophotrochozoa</taxon>
        <taxon>Mollusca</taxon>
        <taxon>Gastropoda</taxon>
        <taxon>Caenogastropoda</taxon>
        <taxon>Sorbeoconcha</taxon>
        <taxon>Cerithioidea</taxon>
        <taxon>Batillariidae</taxon>
        <taxon>Batillaria</taxon>
    </lineage>
</organism>
<feature type="non-terminal residue" evidence="1">
    <location>
        <position position="1"/>
    </location>
</feature>
<evidence type="ECO:0000313" key="2">
    <source>
        <dbReference type="Proteomes" id="UP001519460"/>
    </source>
</evidence>
<keyword evidence="2" id="KW-1185">Reference proteome</keyword>
<feature type="non-terminal residue" evidence="1">
    <location>
        <position position="122"/>
    </location>
</feature>
<evidence type="ECO:0000313" key="1">
    <source>
        <dbReference type="EMBL" id="KAK7504279.1"/>
    </source>
</evidence>
<name>A0ABD0LZ45_9CAEN</name>